<name>A0A7X2D3Y0_9PROT</name>
<dbReference type="InterPro" id="IPR051934">
    <property type="entry name" value="Phage_Tail_Fiber_Structural"/>
</dbReference>
<gene>
    <name evidence="2" type="ORF">GHC57_15215</name>
</gene>
<evidence type="ECO:0000259" key="1">
    <source>
        <dbReference type="Pfam" id="PF12571"/>
    </source>
</evidence>
<dbReference type="InterPro" id="IPR022225">
    <property type="entry name" value="Phage_tail_fibre_N"/>
</dbReference>
<comment type="caution">
    <text evidence="2">The sequence shown here is derived from an EMBL/GenBank/DDBJ whole genome shotgun (WGS) entry which is preliminary data.</text>
</comment>
<dbReference type="AlphaFoldDB" id="A0A7X2D3Y0"/>
<organism evidence="2 3">
    <name type="scientific">Roseospira navarrensis</name>
    <dbReference type="NCBI Taxonomy" id="140058"/>
    <lineage>
        <taxon>Bacteria</taxon>
        <taxon>Pseudomonadati</taxon>
        <taxon>Pseudomonadota</taxon>
        <taxon>Alphaproteobacteria</taxon>
        <taxon>Rhodospirillales</taxon>
        <taxon>Rhodospirillaceae</taxon>
        <taxon>Roseospira</taxon>
    </lineage>
</organism>
<evidence type="ECO:0000313" key="3">
    <source>
        <dbReference type="Proteomes" id="UP000434582"/>
    </source>
</evidence>
<reference evidence="2 3" key="1">
    <citation type="submission" date="2019-10" db="EMBL/GenBank/DDBJ databases">
        <title>Draft whole-genome sequence of the purple nonsulfur photosynthetic bacterium Roseospira navarrensis DSM 15114.</title>
        <authorList>
            <person name="Kyndt J.A."/>
            <person name="Meyer T.E."/>
        </authorList>
    </citation>
    <scope>NUCLEOTIDE SEQUENCE [LARGE SCALE GENOMIC DNA]</scope>
    <source>
        <strain evidence="2 3">DSM 15114</strain>
    </source>
</reference>
<protein>
    <recommendedName>
        <fullName evidence="1">Phage tail fibre protein N-terminal domain-containing protein</fullName>
    </recommendedName>
</protein>
<dbReference type="Proteomes" id="UP000434582">
    <property type="component" value="Unassembled WGS sequence"/>
</dbReference>
<dbReference type="EMBL" id="WIVE01000059">
    <property type="protein sequence ID" value="MQX37869.1"/>
    <property type="molecule type" value="Genomic_DNA"/>
</dbReference>
<keyword evidence="3" id="KW-1185">Reference proteome</keyword>
<proteinExistence type="predicted"/>
<dbReference type="OrthoDB" id="7710585at2"/>
<evidence type="ECO:0000313" key="2">
    <source>
        <dbReference type="EMBL" id="MQX37869.1"/>
    </source>
</evidence>
<dbReference type="RefSeq" id="WP_153345783.1">
    <property type="nucleotide sequence ID" value="NZ_WIVE01000059.1"/>
</dbReference>
<accession>A0A7X2D3Y0</accession>
<dbReference type="Pfam" id="PF12571">
    <property type="entry name" value="Phage_tail_fib"/>
    <property type="match status" value="1"/>
</dbReference>
<feature type="domain" description="Phage tail fibre protein N-terminal" evidence="1">
    <location>
        <begin position="1"/>
        <end position="149"/>
    </location>
</feature>
<sequence>MSEDFRVYQTDTGRAKIANALVYGQPVEITHMAVGDGGGADIVPDTAMTALVRETYRSAIETLEVDANNPAWVTIQMVIPSTVGGWYVREVGLFDAAGDLIAIARYPSSYKPVVEEGAAKDMTIKLVLEVSNSAAITLIADTSVIVATRPWVLSQLPGPATTEVRGIVELATSAECAAGTDTERAVTPSGLSAALDARMDDLTLPVWTVSGLDLSPAAGAETVAVTISPGWCMAALGDRAPLTLETPLTKRMDAGWSAGNGAGGLDAGAVAAGTRYAVWLITDTGGALDALISTDFAAPTAPAGWTARRRVGTLVTDGAGGLRPWVQWGSRVEWEPADWDVAVSVAAGADAVADLPVPPLPGTLVAMDLDVSPDSGLHENVGVMARPNDSTTRGVTIAIDAGSSGLFGSLDGIAASGDLTLSDGTVSLSHTLATDPATVRVRCQGFTDPRDRGI</sequence>
<dbReference type="PANTHER" id="PTHR35191">
    <property type="entry name" value="PROPHAGE SIDE TAIL FIBER PROTEIN HOMOLOG STFQ-RELATED"/>
    <property type="match status" value="1"/>
</dbReference>
<dbReference type="PANTHER" id="PTHR35191:SF1">
    <property type="entry name" value="PROPHAGE SIDE TAIL FIBER PROTEIN HOMOLOG STFQ-RELATED"/>
    <property type="match status" value="1"/>
</dbReference>